<dbReference type="PANTHER" id="PTHR11954:SF6">
    <property type="entry name" value="MACROPHAGE MIGRATION INHIBITORY FACTOR"/>
    <property type="match status" value="1"/>
</dbReference>
<evidence type="ECO:0000256" key="12">
    <source>
        <dbReference type="ARBA" id="ARBA00042730"/>
    </source>
</evidence>
<evidence type="ECO:0000256" key="9">
    <source>
        <dbReference type="ARBA" id="ARBA00039086"/>
    </source>
</evidence>
<keyword evidence="4" id="KW-0964">Secreted</keyword>
<comment type="catalytic activity">
    <reaction evidence="6">
        <text>3-phenylpyruvate = enol-phenylpyruvate</text>
        <dbReference type="Rhea" id="RHEA:17097"/>
        <dbReference type="ChEBI" id="CHEBI:16815"/>
        <dbReference type="ChEBI" id="CHEBI:18005"/>
        <dbReference type="EC" id="5.3.2.1"/>
    </reaction>
</comment>
<evidence type="ECO:0000313" key="13">
    <source>
        <dbReference type="EMBL" id="CAL1545625.1"/>
    </source>
</evidence>
<proteinExistence type="inferred from homology"/>
<evidence type="ECO:0000313" key="14">
    <source>
        <dbReference type="Proteomes" id="UP001497497"/>
    </source>
</evidence>
<dbReference type="GO" id="GO:0005125">
    <property type="term" value="F:cytokine activity"/>
    <property type="evidence" value="ECO:0007669"/>
    <property type="project" value="UniProtKB-KW"/>
</dbReference>
<accession>A0AAV2IHA5</accession>
<dbReference type="Pfam" id="PF01187">
    <property type="entry name" value="MIF"/>
    <property type="match status" value="1"/>
</dbReference>
<dbReference type="EC" id="5.3.2.1" evidence="9"/>
<evidence type="ECO:0000256" key="6">
    <source>
        <dbReference type="ARBA" id="ARBA00036735"/>
    </source>
</evidence>
<gene>
    <name evidence="13" type="ORF">GSLYS_00019073001</name>
</gene>
<organism evidence="13 14">
    <name type="scientific">Lymnaea stagnalis</name>
    <name type="common">Great pond snail</name>
    <name type="synonym">Helix stagnalis</name>
    <dbReference type="NCBI Taxonomy" id="6523"/>
    <lineage>
        <taxon>Eukaryota</taxon>
        <taxon>Metazoa</taxon>
        <taxon>Spiralia</taxon>
        <taxon>Lophotrochozoa</taxon>
        <taxon>Mollusca</taxon>
        <taxon>Gastropoda</taxon>
        <taxon>Heterobranchia</taxon>
        <taxon>Euthyneura</taxon>
        <taxon>Panpulmonata</taxon>
        <taxon>Hygrophila</taxon>
        <taxon>Lymnaeoidea</taxon>
        <taxon>Lymnaeidae</taxon>
        <taxon>Lymnaea</taxon>
    </lineage>
</organism>
<keyword evidence="5" id="KW-0413">Isomerase</keyword>
<dbReference type="AlphaFoldDB" id="A0AAV2IHA5"/>
<comment type="similarity">
    <text evidence="2">Belongs to the MIF family.</text>
</comment>
<dbReference type="SUPFAM" id="SSF55331">
    <property type="entry name" value="Tautomerase/MIF"/>
    <property type="match status" value="1"/>
</dbReference>
<dbReference type="GO" id="GO:0005615">
    <property type="term" value="C:extracellular space"/>
    <property type="evidence" value="ECO:0007669"/>
    <property type="project" value="UniProtKB-KW"/>
</dbReference>
<evidence type="ECO:0000256" key="8">
    <source>
        <dbReference type="ARBA" id="ARBA00038932"/>
    </source>
</evidence>
<dbReference type="Proteomes" id="UP001497497">
    <property type="component" value="Unassembled WGS sequence"/>
</dbReference>
<evidence type="ECO:0000256" key="3">
    <source>
        <dbReference type="ARBA" id="ARBA00022514"/>
    </source>
</evidence>
<name>A0AAV2IHA5_LYMST</name>
<evidence type="ECO:0000256" key="2">
    <source>
        <dbReference type="ARBA" id="ARBA00005851"/>
    </source>
</evidence>
<dbReference type="GO" id="GO:0004167">
    <property type="term" value="F:dopachrome isomerase activity"/>
    <property type="evidence" value="ECO:0007669"/>
    <property type="project" value="UniProtKB-EC"/>
</dbReference>
<protein>
    <recommendedName>
        <fullName evidence="12">L-dopachrome isomerase</fullName>
        <ecNumber evidence="9">5.3.2.1</ecNumber>
        <ecNumber evidence="8">5.3.3.12</ecNumber>
    </recommendedName>
    <alternativeName>
        <fullName evidence="10">L-dopachrome tautomerase</fullName>
    </alternativeName>
    <alternativeName>
        <fullName evidence="11">Phenylpyruvate tautomerase</fullName>
    </alternativeName>
</protein>
<comment type="catalytic activity">
    <reaction evidence="7">
        <text>L-dopachrome = 5,6-dihydroxyindole-2-carboxylate</text>
        <dbReference type="Rhea" id="RHEA:13041"/>
        <dbReference type="ChEBI" id="CHEBI:16875"/>
        <dbReference type="ChEBI" id="CHEBI:57509"/>
        <dbReference type="EC" id="5.3.3.12"/>
    </reaction>
</comment>
<evidence type="ECO:0000256" key="10">
    <source>
        <dbReference type="ARBA" id="ARBA00041631"/>
    </source>
</evidence>
<dbReference type="EMBL" id="CAXITT010000725">
    <property type="protein sequence ID" value="CAL1545625.1"/>
    <property type="molecule type" value="Genomic_DNA"/>
</dbReference>
<sequence length="124" mass="14020">MPIIKVETNIEASRFPTNFHVHFTALGSELLQKPQKVIWVVLEADKQLTMGGTNAPTAVVTVECIGRLKPELNLAFGTKIEEYFKEFLAIPRDRIVTRFVSVPALFCQYDGKLHDIGVQYDQDL</sequence>
<dbReference type="InterPro" id="IPR001398">
    <property type="entry name" value="Macrophage_inhib_fac"/>
</dbReference>
<dbReference type="PANTHER" id="PTHR11954">
    <property type="entry name" value="D-DOPACHROME DECARBOXYLASE"/>
    <property type="match status" value="1"/>
</dbReference>
<comment type="subcellular location">
    <subcellularLocation>
        <location evidence="1">Secreted</location>
    </subcellularLocation>
</comment>
<reference evidence="13 14" key="1">
    <citation type="submission" date="2024-04" db="EMBL/GenBank/DDBJ databases">
        <authorList>
            <consortium name="Genoscope - CEA"/>
            <person name="William W."/>
        </authorList>
    </citation>
    <scope>NUCLEOTIDE SEQUENCE [LARGE SCALE GENOMIC DNA]</scope>
</reference>
<evidence type="ECO:0000256" key="1">
    <source>
        <dbReference type="ARBA" id="ARBA00004613"/>
    </source>
</evidence>
<evidence type="ECO:0000256" key="5">
    <source>
        <dbReference type="ARBA" id="ARBA00023235"/>
    </source>
</evidence>
<comment type="caution">
    <text evidence="13">The sequence shown here is derived from an EMBL/GenBank/DDBJ whole genome shotgun (WGS) entry which is preliminary data.</text>
</comment>
<dbReference type="EC" id="5.3.3.12" evidence="8"/>
<keyword evidence="14" id="KW-1185">Reference proteome</keyword>
<keyword evidence="3" id="KW-0202">Cytokine</keyword>
<evidence type="ECO:0000256" key="11">
    <source>
        <dbReference type="ARBA" id="ARBA00041912"/>
    </source>
</evidence>
<dbReference type="Gene3D" id="3.30.429.10">
    <property type="entry name" value="Macrophage Migration Inhibitory Factor"/>
    <property type="match status" value="1"/>
</dbReference>
<dbReference type="GO" id="GO:0050178">
    <property type="term" value="F:phenylpyruvate tautomerase activity"/>
    <property type="evidence" value="ECO:0007669"/>
    <property type="project" value="UniProtKB-EC"/>
</dbReference>
<dbReference type="InterPro" id="IPR014347">
    <property type="entry name" value="Tautomerase/MIF_sf"/>
</dbReference>
<evidence type="ECO:0000256" key="4">
    <source>
        <dbReference type="ARBA" id="ARBA00022525"/>
    </source>
</evidence>
<evidence type="ECO:0000256" key="7">
    <source>
        <dbReference type="ARBA" id="ARBA00036823"/>
    </source>
</evidence>